<reference evidence="3 4" key="1">
    <citation type="journal article" date="2009" name="Science">
        <title>Green evolution and dynamic adaptations revealed by genomes of the marine picoeukaryotes Micromonas.</title>
        <authorList>
            <person name="Worden A.Z."/>
            <person name="Lee J.H."/>
            <person name="Mock T."/>
            <person name="Rouze P."/>
            <person name="Simmons M.P."/>
            <person name="Aerts A.L."/>
            <person name="Allen A.E."/>
            <person name="Cuvelier M.L."/>
            <person name="Derelle E."/>
            <person name="Everett M.V."/>
            <person name="Foulon E."/>
            <person name="Grimwood J."/>
            <person name="Gundlach H."/>
            <person name="Henrissat B."/>
            <person name="Napoli C."/>
            <person name="McDonald S.M."/>
            <person name="Parker M.S."/>
            <person name="Rombauts S."/>
            <person name="Salamov A."/>
            <person name="Von Dassow P."/>
            <person name="Badger J.H."/>
            <person name="Coutinho P.M."/>
            <person name="Demir E."/>
            <person name="Dubchak I."/>
            <person name="Gentemann C."/>
            <person name="Eikrem W."/>
            <person name="Gready J.E."/>
            <person name="John U."/>
            <person name="Lanier W."/>
            <person name="Lindquist E.A."/>
            <person name="Lucas S."/>
            <person name="Mayer K.F."/>
            <person name="Moreau H."/>
            <person name="Not F."/>
            <person name="Otillar R."/>
            <person name="Panaud O."/>
            <person name="Pangilinan J."/>
            <person name="Paulsen I."/>
            <person name="Piegu B."/>
            <person name="Poliakov A."/>
            <person name="Robbens S."/>
            <person name="Schmutz J."/>
            <person name="Toulza E."/>
            <person name="Wyss T."/>
            <person name="Zelensky A."/>
            <person name="Zhou K."/>
            <person name="Armbrust E.V."/>
            <person name="Bhattacharya D."/>
            <person name="Goodenough U.W."/>
            <person name="Van de Peer Y."/>
            <person name="Grigoriev I.V."/>
        </authorList>
    </citation>
    <scope>NUCLEOTIDE SEQUENCE [LARGE SCALE GENOMIC DNA]</scope>
    <source>
        <strain evidence="4">RCC299 / NOUM17</strain>
    </source>
</reference>
<dbReference type="OMA" id="PTSINKN"/>
<accession>C1EGU8</accession>
<name>C1EGU8_MICCC</name>
<keyword evidence="4" id="KW-1185">Reference proteome</keyword>
<dbReference type="EMBL" id="CP001332">
    <property type="protein sequence ID" value="ACO67389.1"/>
    <property type="molecule type" value="Genomic_DNA"/>
</dbReference>
<dbReference type="AlphaFoldDB" id="C1EGU8"/>
<proteinExistence type="predicted"/>
<dbReference type="RefSeq" id="XP_002506131.1">
    <property type="nucleotide sequence ID" value="XM_002506085.1"/>
</dbReference>
<keyword evidence="1" id="KW-0067">ATP-binding</keyword>
<dbReference type="Pfam" id="PF07717">
    <property type="entry name" value="OB_NTP_bind"/>
    <property type="match status" value="1"/>
</dbReference>
<dbReference type="eggNOG" id="KOG0920">
    <property type="taxonomic scope" value="Eukaryota"/>
</dbReference>
<feature type="non-terminal residue" evidence="3">
    <location>
        <position position="200"/>
    </location>
</feature>
<keyword evidence="1" id="KW-0378">Hydrolase</keyword>
<dbReference type="KEGG" id="mis:MICPUN_71905"/>
<dbReference type="InParanoid" id="C1EGU8"/>
<dbReference type="GO" id="GO:0004386">
    <property type="term" value="F:helicase activity"/>
    <property type="evidence" value="ECO:0007669"/>
    <property type="project" value="UniProtKB-KW"/>
</dbReference>
<gene>
    <name evidence="3" type="ORF">MICPUN_71905</name>
</gene>
<dbReference type="STRING" id="296587.C1EGU8"/>
<dbReference type="GeneID" id="8248862"/>
<evidence type="ECO:0000313" key="4">
    <source>
        <dbReference type="Proteomes" id="UP000002009"/>
    </source>
</evidence>
<evidence type="ECO:0000259" key="2">
    <source>
        <dbReference type="Pfam" id="PF07717"/>
    </source>
</evidence>
<keyword evidence="1" id="KW-0347">Helicase</keyword>
<sequence length="200" mass="21286">AAARYAAANGLDPETLRQIAEMRGQYASLLADAGFIMSDTRGGGRGAGRSDTRSDAPWGWADASDAPWNADAGRAPVVKAVLCAGLYANVAALEADASTGRARWRDGKGEVGVHPGSLNARLGQPGERSPTHPFLVFHEKVKTSRVFIRDCTTVAPAALLLFGGAMDVRHETGRVCLDGWLWLRASAQTAVLYKKLRKAL</sequence>
<dbReference type="InterPro" id="IPR011709">
    <property type="entry name" value="DEAD-box_helicase_OB_fold"/>
</dbReference>
<organism evidence="3 4">
    <name type="scientific">Micromonas commoda (strain RCC299 / NOUM17 / CCMP2709)</name>
    <name type="common">Picoplanktonic green alga</name>
    <dbReference type="NCBI Taxonomy" id="296587"/>
    <lineage>
        <taxon>Eukaryota</taxon>
        <taxon>Viridiplantae</taxon>
        <taxon>Chlorophyta</taxon>
        <taxon>Mamiellophyceae</taxon>
        <taxon>Mamiellales</taxon>
        <taxon>Mamiellaceae</taxon>
        <taxon>Micromonas</taxon>
    </lineage>
</organism>
<feature type="non-terminal residue" evidence="3">
    <location>
        <position position="1"/>
    </location>
</feature>
<protein>
    <recommendedName>
        <fullName evidence="2">DEAD-box helicase OB fold domain-containing protein</fullName>
    </recommendedName>
</protein>
<evidence type="ECO:0000313" key="3">
    <source>
        <dbReference type="EMBL" id="ACO67389.1"/>
    </source>
</evidence>
<feature type="domain" description="DEAD-box helicase OB fold" evidence="2">
    <location>
        <begin position="78"/>
        <end position="165"/>
    </location>
</feature>
<dbReference type="Proteomes" id="UP000002009">
    <property type="component" value="Chromosome 14"/>
</dbReference>
<evidence type="ECO:0000256" key="1">
    <source>
        <dbReference type="ARBA" id="ARBA00022806"/>
    </source>
</evidence>
<dbReference type="OrthoDB" id="5600252at2759"/>
<keyword evidence="1" id="KW-0547">Nucleotide-binding</keyword>